<dbReference type="Pfam" id="PF11363">
    <property type="entry name" value="DUF3164"/>
    <property type="match status" value="1"/>
</dbReference>
<dbReference type="RefSeq" id="WP_166112887.1">
    <property type="nucleotide sequence ID" value="NZ_BAABDB010000040.1"/>
</dbReference>
<dbReference type="InterPro" id="IPR021505">
    <property type="entry name" value="Phage_B3_Orf6"/>
</dbReference>
<keyword evidence="2" id="KW-1185">Reference proteome</keyword>
<sequence>MTTASDTVPEGYMKDAKGRLVPLKAVKPEHLLEDELVRRVHEAAAQLAERLAAFKRAGFADVAALQSLLHEKYGVRMGGQKGNISLSTYDGRLRVTVAMGESITFGPEIHVAKTLLDQLFERWTEGANASLRVVVMDAFDVGKEGKMQTSKILGLRRLDVPDPEWKEAMEAIANSIRSDCTKTYLRLHTRETPDQAWNMVPLDLAKA</sequence>
<accession>A0A841QET5</accession>
<proteinExistence type="predicted"/>
<evidence type="ECO:0000313" key="2">
    <source>
        <dbReference type="Proteomes" id="UP000578000"/>
    </source>
</evidence>
<protein>
    <recommendedName>
        <fullName evidence="3">Sulfate transporter</fullName>
    </recommendedName>
</protein>
<comment type="caution">
    <text evidence="1">The sequence shown here is derived from an EMBL/GenBank/DDBJ whole genome shotgun (WGS) entry which is preliminary data.</text>
</comment>
<dbReference type="AlphaFoldDB" id="A0A841QET5"/>
<gene>
    <name evidence="1" type="ORF">HNR55_001553</name>
</gene>
<dbReference type="EMBL" id="JACHIE010000005">
    <property type="protein sequence ID" value="MBB6456970.1"/>
    <property type="molecule type" value="Genomic_DNA"/>
</dbReference>
<reference evidence="1 2" key="1">
    <citation type="submission" date="2020-08" db="EMBL/GenBank/DDBJ databases">
        <title>Genomic Encyclopedia of Type Strains, Phase IV (KMG-IV): sequencing the most valuable type-strain genomes for metagenomic binning, comparative biology and taxonomic classification.</title>
        <authorList>
            <person name="Goeker M."/>
        </authorList>
    </citation>
    <scope>NUCLEOTIDE SEQUENCE [LARGE SCALE GENOMIC DNA]</scope>
    <source>
        <strain evidence="1 2">DSM 4491</strain>
    </source>
</reference>
<organism evidence="1 2">
    <name type="scientific">Acetobacter lovaniensis</name>
    <dbReference type="NCBI Taxonomy" id="104100"/>
    <lineage>
        <taxon>Bacteria</taxon>
        <taxon>Pseudomonadati</taxon>
        <taxon>Pseudomonadota</taxon>
        <taxon>Alphaproteobacteria</taxon>
        <taxon>Acetobacterales</taxon>
        <taxon>Acetobacteraceae</taxon>
        <taxon>Acetobacter</taxon>
    </lineage>
</organism>
<name>A0A841QET5_9PROT</name>
<evidence type="ECO:0008006" key="3">
    <source>
        <dbReference type="Google" id="ProtNLM"/>
    </source>
</evidence>
<evidence type="ECO:0000313" key="1">
    <source>
        <dbReference type="EMBL" id="MBB6456970.1"/>
    </source>
</evidence>
<dbReference type="Proteomes" id="UP000578000">
    <property type="component" value="Unassembled WGS sequence"/>
</dbReference>